<dbReference type="AlphaFoldDB" id="F1YY16"/>
<accession>F1YY16</accession>
<organism evidence="1 2">
    <name type="scientific">Streptococcus parauberis NCFD 2020</name>
    <dbReference type="NCBI Taxonomy" id="873447"/>
    <lineage>
        <taxon>Bacteria</taxon>
        <taxon>Bacillati</taxon>
        <taxon>Bacillota</taxon>
        <taxon>Bacilli</taxon>
        <taxon>Lactobacillales</taxon>
        <taxon>Streptococcaceae</taxon>
        <taxon>Streptococcus</taxon>
    </lineage>
</organism>
<dbReference type="eggNOG" id="COG2031">
    <property type="taxonomic scope" value="Bacteria"/>
</dbReference>
<evidence type="ECO:0000313" key="1">
    <source>
        <dbReference type="EMBL" id="EGE55017.1"/>
    </source>
</evidence>
<gene>
    <name evidence="1" type="ORF">SPB_0214</name>
</gene>
<reference evidence="1 2" key="1">
    <citation type="submission" date="2011-02" db="EMBL/GenBank/DDBJ databases">
        <authorList>
            <person name="Stanhope M.J."/>
            <person name="Durkin A.S."/>
            <person name="Hostetler J."/>
            <person name="Kim M."/>
            <person name="Radune D."/>
            <person name="Singh I."/>
            <person name="Town C.D."/>
        </authorList>
    </citation>
    <scope>NUCLEOTIDE SEQUENCE [LARGE SCALE GENOMIC DNA]</scope>
    <source>
        <strain evidence="1 2">NCFD 2020</strain>
    </source>
</reference>
<name>F1YY16_9STRE</name>
<dbReference type="HOGENOM" id="CLU_2652994_0_0_9"/>
<sequence>MFVSTLFFGMSGGAAVLYDATPNYLKNRVAKSYKNLVLDIVPLTDSVLNLPFISFFCGMHGDSYLLCLFCSSKGEQ</sequence>
<comment type="caution">
    <text evidence="1">The sequence shown here is derived from an EMBL/GenBank/DDBJ whole genome shotgun (WGS) entry which is preliminary data.</text>
</comment>
<dbReference type="EMBL" id="AEUT02000001">
    <property type="protein sequence ID" value="EGE55017.1"/>
    <property type="molecule type" value="Genomic_DNA"/>
</dbReference>
<protein>
    <submittedName>
        <fullName evidence="1">Conserved domain protein</fullName>
    </submittedName>
</protein>
<dbReference type="Proteomes" id="UP000003732">
    <property type="component" value="Unassembled WGS sequence"/>
</dbReference>
<proteinExistence type="predicted"/>
<evidence type="ECO:0000313" key="2">
    <source>
        <dbReference type="Proteomes" id="UP000003732"/>
    </source>
</evidence>